<evidence type="ECO:0000259" key="1">
    <source>
        <dbReference type="Pfam" id="PF00535"/>
    </source>
</evidence>
<geneLocation type="plasmid" evidence="2">
    <name>pTB1</name>
</geneLocation>
<name>A0A1J0LY40_THEBO</name>
<dbReference type="PANTHER" id="PTHR43685">
    <property type="entry name" value="GLYCOSYLTRANSFERASE"/>
    <property type="match status" value="1"/>
</dbReference>
<proteinExistence type="predicted"/>
<geneLocation type="plasmid" evidence="3 5">
    <name>pTbrSNM4-1b</name>
</geneLocation>
<dbReference type="EMBL" id="CP016313">
    <property type="protein sequence ID" value="APD10397.1"/>
    <property type="molecule type" value="Genomic_DNA"/>
</dbReference>
<dbReference type="CDD" id="cd00761">
    <property type="entry name" value="Glyco_tranf_GTA_type"/>
    <property type="match status" value="1"/>
</dbReference>
<keyword evidence="2" id="KW-0808">Transferase</keyword>
<dbReference type="AlphaFoldDB" id="A0A1J0LY40"/>
<dbReference type="Gene3D" id="3.90.550.10">
    <property type="entry name" value="Spore Coat Polysaccharide Biosynthesis Protein SpsA, Chain A"/>
    <property type="match status" value="1"/>
</dbReference>
<dbReference type="Proteomes" id="UP000831120">
    <property type="component" value="Plasmid pTbrSNM4-1b"/>
</dbReference>
<evidence type="ECO:0000313" key="3">
    <source>
        <dbReference type="EMBL" id="BDG17675.1"/>
    </source>
</evidence>
<dbReference type="Proteomes" id="UP000182993">
    <property type="component" value="Plasmid pTB1"/>
</dbReference>
<reference evidence="3 5" key="3">
    <citation type="journal article" date="2022" name="Microbiol. Resour. Announc.">
        <title>Complete Genome Sequences of Thermus Strains Isolated from Senami Hot Spring in Japan.</title>
        <authorList>
            <person name="Miyazaki K."/>
        </authorList>
    </citation>
    <scope>NUCLEOTIDE SEQUENCE [LARGE SCALE GENOMIC DNA]</scope>
    <source>
        <strain evidence="3 5">SNM4-1</strain>
        <plasmid evidence="3 5">pTbrSNM4-1b</plasmid>
    </source>
</reference>
<protein>
    <submittedName>
        <fullName evidence="2">GalNAc(5)-diNAcBac-PP-undecaprenol beta-1,3-glucosyltransferase</fullName>
    </submittedName>
</protein>
<dbReference type="Pfam" id="PF00535">
    <property type="entry name" value="Glycos_transf_2"/>
    <property type="match status" value="1"/>
</dbReference>
<dbReference type="SUPFAM" id="SSF53448">
    <property type="entry name" value="Nucleotide-diphospho-sugar transferases"/>
    <property type="match status" value="1"/>
</dbReference>
<evidence type="ECO:0000313" key="5">
    <source>
        <dbReference type="Proteomes" id="UP000831120"/>
    </source>
</evidence>
<geneLocation type="plasmid" evidence="4">
    <name>ptb1</name>
</geneLocation>
<organism evidence="2 4">
    <name type="scientific">Thermus brockianus</name>
    <dbReference type="NCBI Taxonomy" id="56956"/>
    <lineage>
        <taxon>Bacteria</taxon>
        <taxon>Thermotogati</taxon>
        <taxon>Deinococcota</taxon>
        <taxon>Deinococci</taxon>
        <taxon>Thermales</taxon>
        <taxon>Thermaceae</taxon>
        <taxon>Thermus</taxon>
    </lineage>
</organism>
<dbReference type="OrthoDB" id="396512at2"/>
<feature type="domain" description="Glycosyltransferase 2-like" evidence="1">
    <location>
        <begin position="3"/>
        <end position="111"/>
    </location>
</feature>
<sequence>MISALIPTKDRPHFLLEALRSLQRQSFPHFEAIVVEDGDGAGLLAARSFPDTRIRALRNRGRGQVEARLTGLEEARGKLVLFLDDDDLLLDPAYLQRVWRALAQREGVAYGEGVLLVGTETLSFAPGTVGPWLLRDNRILASGTALPRETLHGLGGLDPQMGDYWDWDLWLRAYQKGLPFYYLRGQNIGVRLHGGNQSYGQRWQERRFYLDRLRAKHGLPFIPLKDHLQLR</sequence>
<accession>A0A1J0LY40</accession>
<dbReference type="GO" id="GO:0016740">
    <property type="term" value="F:transferase activity"/>
    <property type="evidence" value="ECO:0007669"/>
    <property type="project" value="UniProtKB-KW"/>
</dbReference>
<reference evidence="4" key="1">
    <citation type="submission" date="2016-06" db="EMBL/GenBank/DDBJ databases">
        <title>Whole genome sequencing of Thermus brockianus strain GE-1.</title>
        <authorList>
            <person name="Schaefers C."/>
            <person name="Blank S."/>
            <person name="Wiebusch S."/>
            <person name="Elleuche S."/>
            <person name="Antranikian G."/>
        </authorList>
    </citation>
    <scope>NUCLEOTIDE SEQUENCE [LARGE SCALE GENOMIC DNA]</scope>
    <source>
        <strain evidence="4">GE-1</strain>
        <plasmid evidence="4">ptb1</plasmid>
    </source>
</reference>
<evidence type="ECO:0000313" key="2">
    <source>
        <dbReference type="EMBL" id="APD10397.1"/>
    </source>
</evidence>
<dbReference type="EMBL" id="AP025594">
    <property type="protein sequence ID" value="BDG17675.1"/>
    <property type="molecule type" value="Genomic_DNA"/>
</dbReference>
<keyword evidence="2" id="KW-0614">Plasmid</keyword>
<keyword evidence="5" id="KW-1185">Reference proteome</keyword>
<dbReference type="KEGG" id="tbc:A0O31_02372"/>
<reference evidence="2" key="2">
    <citation type="journal article" date="2017" name="Stand. Genomic Sci.">
        <title>Complete genome sequence of Thermus brockianus GE-1 reveals key enzymes of xylan/xylose metabolism.</title>
        <authorList>
            <person name="Schaefers C."/>
            <person name="Blank S."/>
            <person name="Wiebusch S."/>
            <person name="Elleuche S."/>
            <person name="Antranikian G."/>
        </authorList>
    </citation>
    <scope>NUCLEOTIDE SEQUENCE</scope>
    <source>
        <strain evidence="2">GE-1</strain>
        <plasmid evidence="2">pTB1</plasmid>
    </source>
</reference>
<dbReference type="InterPro" id="IPR029044">
    <property type="entry name" value="Nucleotide-diphossugar_trans"/>
</dbReference>
<dbReference type="PANTHER" id="PTHR43685:SF2">
    <property type="entry name" value="GLYCOSYLTRANSFERASE 2-LIKE DOMAIN-CONTAINING PROTEIN"/>
    <property type="match status" value="1"/>
</dbReference>
<dbReference type="RefSeq" id="WP_071678090.1">
    <property type="nucleotide sequence ID" value="NZ_AP025594.1"/>
</dbReference>
<gene>
    <name evidence="2" type="primary">pglI</name>
    <name evidence="2" type="ORF">A0O31_02372</name>
    <name evidence="3" type="ORF">TbrSNM41_24090</name>
</gene>
<dbReference type="InterPro" id="IPR001173">
    <property type="entry name" value="Glyco_trans_2-like"/>
</dbReference>
<dbReference type="InterPro" id="IPR050834">
    <property type="entry name" value="Glycosyltransf_2"/>
</dbReference>
<evidence type="ECO:0000313" key="4">
    <source>
        <dbReference type="Proteomes" id="UP000182993"/>
    </source>
</evidence>